<dbReference type="GO" id="GO:1990246">
    <property type="term" value="C:uniplex complex"/>
    <property type="evidence" value="ECO:0007669"/>
    <property type="project" value="TreeGrafter"/>
</dbReference>
<keyword evidence="13" id="KW-1185">Reference proteome</keyword>
<proteinExistence type="inferred from homology"/>
<feature type="transmembrane region" description="Helical" evidence="10">
    <location>
        <begin position="238"/>
        <end position="258"/>
    </location>
</feature>
<dbReference type="EMBL" id="OU503046">
    <property type="protein sequence ID" value="CAI9771444.1"/>
    <property type="molecule type" value="Genomic_DNA"/>
</dbReference>
<evidence type="ECO:0000256" key="2">
    <source>
        <dbReference type="ARBA" id="ARBA00005653"/>
    </source>
</evidence>
<keyword evidence="4" id="KW-0109">Calcium transport</keyword>
<dbReference type="AlphaFoldDB" id="A0AAD2DZH8"/>
<dbReference type="GO" id="GO:0036444">
    <property type="term" value="P:calcium import into the mitochondrion"/>
    <property type="evidence" value="ECO:0007669"/>
    <property type="project" value="TreeGrafter"/>
</dbReference>
<evidence type="ECO:0000256" key="8">
    <source>
        <dbReference type="ARBA" id="ARBA00023065"/>
    </source>
</evidence>
<evidence type="ECO:0000256" key="9">
    <source>
        <dbReference type="ARBA" id="ARBA00023136"/>
    </source>
</evidence>
<comment type="similarity">
    <text evidence="2">Belongs to the MCU (TC 1.A.77) family.</text>
</comment>
<protein>
    <recommendedName>
        <fullName evidence="11">Calcium uniporter protein C-terminal domain-containing protein</fullName>
    </recommendedName>
</protein>
<evidence type="ECO:0000256" key="5">
    <source>
        <dbReference type="ARBA" id="ARBA00022692"/>
    </source>
</evidence>
<evidence type="ECO:0000256" key="3">
    <source>
        <dbReference type="ARBA" id="ARBA00022448"/>
    </source>
</evidence>
<evidence type="ECO:0000256" key="1">
    <source>
        <dbReference type="ARBA" id="ARBA00004141"/>
    </source>
</evidence>
<comment type="subcellular location">
    <subcellularLocation>
        <location evidence="1">Membrane</location>
        <topology evidence="1">Multi-pass membrane protein</topology>
    </subcellularLocation>
</comment>
<evidence type="ECO:0000256" key="6">
    <source>
        <dbReference type="ARBA" id="ARBA00022837"/>
    </source>
</evidence>
<keyword evidence="3" id="KW-0813">Transport</keyword>
<dbReference type="PANTHER" id="PTHR13462">
    <property type="entry name" value="CALCIUM UNIPORTER PROTEIN, MITOCHONDRIAL"/>
    <property type="match status" value="1"/>
</dbReference>
<organism evidence="12 13">
    <name type="scientific">Fraxinus pennsylvanica</name>
    <dbReference type="NCBI Taxonomy" id="56036"/>
    <lineage>
        <taxon>Eukaryota</taxon>
        <taxon>Viridiplantae</taxon>
        <taxon>Streptophyta</taxon>
        <taxon>Embryophyta</taxon>
        <taxon>Tracheophyta</taxon>
        <taxon>Spermatophyta</taxon>
        <taxon>Magnoliopsida</taxon>
        <taxon>eudicotyledons</taxon>
        <taxon>Gunneridae</taxon>
        <taxon>Pentapetalae</taxon>
        <taxon>asterids</taxon>
        <taxon>lamiids</taxon>
        <taxon>Lamiales</taxon>
        <taxon>Oleaceae</taxon>
        <taxon>Oleeae</taxon>
        <taxon>Fraxinus</taxon>
    </lineage>
</organism>
<feature type="domain" description="Calcium uniporter protein C-terminal" evidence="11">
    <location>
        <begin position="162"/>
        <end position="318"/>
    </location>
</feature>
<dbReference type="InterPro" id="IPR006769">
    <property type="entry name" value="MCU_C"/>
</dbReference>
<dbReference type="PANTHER" id="PTHR13462:SF17">
    <property type="entry name" value="CALCIUM UNIPORTER PROTEIN 4, MITOCHONDRIAL"/>
    <property type="match status" value="1"/>
</dbReference>
<keyword evidence="8" id="KW-0406">Ion transport</keyword>
<accession>A0AAD2DZH8</accession>
<keyword evidence="7 10" id="KW-1133">Transmembrane helix</keyword>
<keyword evidence="9 10" id="KW-0472">Membrane</keyword>
<keyword evidence="6" id="KW-0106">Calcium</keyword>
<evidence type="ECO:0000259" key="11">
    <source>
        <dbReference type="Pfam" id="PF04678"/>
    </source>
</evidence>
<keyword evidence="5 10" id="KW-0812">Transmembrane</keyword>
<gene>
    <name evidence="12" type="ORF">FPE_LOCUS18874</name>
</gene>
<dbReference type="GO" id="GO:0005262">
    <property type="term" value="F:calcium channel activity"/>
    <property type="evidence" value="ECO:0007669"/>
    <property type="project" value="TreeGrafter"/>
</dbReference>
<evidence type="ECO:0000256" key="7">
    <source>
        <dbReference type="ARBA" id="ARBA00022989"/>
    </source>
</evidence>
<evidence type="ECO:0000256" key="10">
    <source>
        <dbReference type="SAM" id="Phobius"/>
    </source>
</evidence>
<feature type="transmembrane region" description="Helical" evidence="10">
    <location>
        <begin position="264"/>
        <end position="284"/>
    </location>
</feature>
<sequence length="360" mass="41450">MAALRKALAKRLLTGTPKDSTLVLSKHSAIPNDAKAEFRREFFTTSESFATGFLRRFLQRRAINNHSSPTFLTLPVGDKLRDKIKSLNIAGDHREALNWMNPPPSPSPPNESNDFVVKIKDVKKMLRFVQLEKVKQRLRNIPENTIPYGEFVRICGDVCGNEEHGLEFSRALDDSGDVIVLGTVVFLRPEQVAKKMEKLISQSIIAMPNDPRRKELAHLEKEKSIIDQKAHSLVQRELYFGLGFLILQTLGFMRLTFWELSWDVMEPICFFVTSAHFAIAYAFFLRTSQEPSFNGYFQRRLKVKQKKLMRIYNFDLERVVGNDSGDFSNSRPFFGLKFLYDSRPFFSSIELNLLESSLRN</sequence>
<evidence type="ECO:0000313" key="13">
    <source>
        <dbReference type="Proteomes" id="UP000834106"/>
    </source>
</evidence>
<dbReference type="GO" id="GO:0015292">
    <property type="term" value="F:uniporter activity"/>
    <property type="evidence" value="ECO:0007669"/>
    <property type="project" value="TreeGrafter"/>
</dbReference>
<dbReference type="GO" id="GO:0051560">
    <property type="term" value="P:mitochondrial calcium ion homeostasis"/>
    <property type="evidence" value="ECO:0007669"/>
    <property type="project" value="InterPro"/>
</dbReference>
<dbReference type="Proteomes" id="UP000834106">
    <property type="component" value="Chromosome 11"/>
</dbReference>
<evidence type="ECO:0000256" key="4">
    <source>
        <dbReference type="ARBA" id="ARBA00022568"/>
    </source>
</evidence>
<evidence type="ECO:0000313" key="12">
    <source>
        <dbReference type="EMBL" id="CAI9771444.1"/>
    </source>
</evidence>
<dbReference type="Pfam" id="PF04678">
    <property type="entry name" value="MCU"/>
    <property type="match status" value="1"/>
</dbReference>
<dbReference type="InterPro" id="IPR039055">
    <property type="entry name" value="MCU_fam"/>
</dbReference>
<reference evidence="12" key="1">
    <citation type="submission" date="2023-05" db="EMBL/GenBank/DDBJ databases">
        <authorList>
            <person name="Huff M."/>
        </authorList>
    </citation>
    <scope>NUCLEOTIDE SEQUENCE</scope>
</reference>
<name>A0AAD2DZH8_9LAMI</name>